<comment type="caution">
    <text evidence="1">The sequence shown here is derived from an EMBL/GenBank/DDBJ whole genome shotgun (WGS) entry which is preliminary data.</text>
</comment>
<accession>A0ABX2N558</accession>
<gene>
    <name evidence="1" type="ORF">HUO14_13275</name>
</gene>
<sequence>MNHDQNLFVQAEMHALLDELPAELIVRHPVQFLMHLDHVRQKATQHHLTALHDLSCALEAALQPAITNGGATTVVRFYLEAMRSTLDCEEISPAMTEALMANVALRLGGQP</sequence>
<proteinExistence type="predicted"/>
<dbReference type="Proteomes" id="UP000652427">
    <property type="component" value="Unassembled WGS sequence"/>
</dbReference>
<protein>
    <submittedName>
        <fullName evidence="1">Uncharacterized protein</fullName>
    </submittedName>
</protein>
<organism evidence="1 2">
    <name type="scientific">Parasphingorhabdus flavimaris</name>
    <dbReference type="NCBI Taxonomy" id="266812"/>
    <lineage>
        <taxon>Bacteria</taxon>
        <taxon>Pseudomonadati</taxon>
        <taxon>Pseudomonadota</taxon>
        <taxon>Alphaproteobacteria</taxon>
        <taxon>Sphingomonadales</taxon>
        <taxon>Sphingomonadaceae</taxon>
        <taxon>Parasphingorhabdus</taxon>
    </lineage>
</organism>
<name>A0ABX2N558_9SPHN</name>
<dbReference type="EMBL" id="JABWMH010000004">
    <property type="protein sequence ID" value="NVD28866.1"/>
    <property type="molecule type" value="Genomic_DNA"/>
</dbReference>
<keyword evidence="2" id="KW-1185">Reference proteome</keyword>
<evidence type="ECO:0000313" key="1">
    <source>
        <dbReference type="EMBL" id="NVD28866.1"/>
    </source>
</evidence>
<dbReference type="RefSeq" id="WP_176280319.1">
    <property type="nucleotide sequence ID" value="NZ_JABWMH010000004.1"/>
</dbReference>
<evidence type="ECO:0000313" key="2">
    <source>
        <dbReference type="Proteomes" id="UP000652427"/>
    </source>
</evidence>
<reference evidence="1 2" key="1">
    <citation type="submission" date="2020-06" db="EMBL/GenBank/DDBJ databases">
        <authorList>
            <person name="Kim S.-J."/>
            <person name="Park S.-J."/>
        </authorList>
    </citation>
    <scope>NUCLEOTIDE SEQUENCE [LARGE SCALE GENOMIC DNA]</scope>
    <source>
        <strain evidence="1 2">SW-151</strain>
    </source>
</reference>